<dbReference type="PANTHER" id="PTHR43400:SF7">
    <property type="entry name" value="FAD-DEPENDENT OXIDOREDUCTASE 2 FAD BINDING DOMAIN-CONTAINING PROTEIN"/>
    <property type="match status" value="1"/>
</dbReference>
<dbReference type="Pfam" id="PF00890">
    <property type="entry name" value="FAD_binding_2"/>
    <property type="match status" value="1"/>
</dbReference>
<reference evidence="6" key="2">
    <citation type="submission" date="2016-10" db="EMBL/GenBank/DDBJ databases">
        <authorList>
            <person name="de Groot N.N."/>
        </authorList>
    </citation>
    <scope>NUCLEOTIDE SEQUENCE [LARGE SCALE GENOMIC DNA]</scope>
    <source>
        <strain evidence="6">ATCC 20501</strain>
    </source>
</reference>
<evidence type="ECO:0000313" key="6">
    <source>
        <dbReference type="EMBL" id="SEG14006.1"/>
    </source>
</evidence>
<dbReference type="SMR" id="A0A1H5XRX5"/>
<dbReference type="GO" id="GO:0033765">
    <property type="term" value="F:steroid dehydrogenase activity, acting on the CH-CH group of donors"/>
    <property type="evidence" value="ECO:0007669"/>
    <property type="project" value="UniProtKB-ARBA"/>
</dbReference>
<dbReference type="Proteomes" id="UP000236729">
    <property type="component" value="Unassembled WGS sequence"/>
</dbReference>
<proteinExistence type="predicted"/>
<accession>A0A1H5XRX5</accession>
<keyword evidence="4" id="KW-0560">Oxidoreductase</keyword>
<organism evidence="6 9">
    <name type="scientific">Saccharopolyspora kobensis</name>
    <dbReference type="NCBI Taxonomy" id="146035"/>
    <lineage>
        <taxon>Bacteria</taxon>
        <taxon>Bacillati</taxon>
        <taxon>Actinomycetota</taxon>
        <taxon>Actinomycetes</taxon>
        <taxon>Pseudonocardiales</taxon>
        <taxon>Pseudonocardiaceae</taxon>
        <taxon>Saccharopolyspora</taxon>
    </lineage>
</organism>
<dbReference type="Proteomes" id="UP000199690">
    <property type="component" value="Unassembled WGS sequence"/>
</dbReference>
<dbReference type="InterPro" id="IPR003953">
    <property type="entry name" value="FAD-dep_OxRdtase_2_FAD-bd"/>
</dbReference>
<dbReference type="InterPro" id="IPR050315">
    <property type="entry name" value="FAD-oxidoreductase_2"/>
</dbReference>
<accession>A0A1I2A5S0</accession>
<keyword evidence="2" id="KW-0285">Flavoprotein</keyword>
<reference evidence="8 9" key="1">
    <citation type="submission" date="2016-10" db="EMBL/GenBank/DDBJ databases">
        <authorList>
            <person name="Varghese N."/>
            <person name="Submissions S."/>
        </authorList>
    </citation>
    <scope>NUCLEOTIDE SEQUENCE [LARGE SCALE GENOMIC DNA]</scope>
    <source>
        <strain evidence="9">ATCC 20501</strain>
        <strain evidence="7 8">CGMCC 4.3529</strain>
    </source>
</reference>
<keyword evidence="3" id="KW-0274">FAD</keyword>
<evidence type="ECO:0000256" key="2">
    <source>
        <dbReference type="ARBA" id="ARBA00022630"/>
    </source>
</evidence>
<feature type="domain" description="FAD-dependent oxidoreductase 2 FAD-binding" evidence="5">
    <location>
        <begin position="88"/>
        <end position="457"/>
    </location>
</feature>
<evidence type="ECO:0000313" key="8">
    <source>
        <dbReference type="Proteomes" id="UP000199690"/>
    </source>
</evidence>
<sequence length="492" mass="53014">MHSRRKGQRQWQVVIVGAGNAGLCAGIAALQAGADSVAVLDAAPREFRGGNSSLTRTMRFSWRDRAFLADLMRDPDDARIAELPADPAGYSDEDYLADWLRTSGDQVDTTLIESIIRRSTSAITWMRGFGHRWVPRPNPLPGDFPVVFDGGGEALQARNFAEFERLGGTVCYDSTATEIERVSGGRYLLRGTGPVFPVVCDALVLASGGFEGSARMRERHLGAQWREVKLRGVPYNKGEPLEAAIALGADAAGNWQQTHTTPQGTALPDYMMPGRMRESHGLTRYAFPRGIVVNRDGRRFFDESGDHSQLSYVSLGQRILDQPGQIAFQVFDGKVVESGKLPQGYLSDPASVITRTVEEGAQRLSIDAGNLAEEVRRLNSSDTEFLPADRDDAARTPKRLDTPPFLFVPVVCGLTFTYGGLSVSTNAEVRGDGKPISGLYAAGVIVGGLYDQGYPGGTGLMAGAVLGRAAGTAAANHALKNGERVRELGRLA</sequence>
<dbReference type="SUPFAM" id="SSF56425">
    <property type="entry name" value="Succinate dehydrogenase/fumarate reductase flavoprotein, catalytic domain"/>
    <property type="match status" value="1"/>
</dbReference>
<evidence type="ECO:0000313" key="9">
    <source>
        <dbReference type="Proteomes" id="UP000236729"/>
    </source>
</evidence>
<dbReference type="AlphaFoldDB" id="A0A1H5XRX5"/>
<dbReference type="Gene3D" id="3.90.700.10">
    <property type="entry name" value="Succinate dehydrogenase/fumarate reductase flavoprotein, catalytic domain"/>
    <property type="match status" value="1"/>
</dbReference>
<dbReference type="PANTHER" id="PTHR43400">
    <property type="entry name" value="FUMARATE REDUCTASE"/>
    <property type="match status" value="1"/>
</dbReference>
<comment type="cofactor">
    <cofactor evidence="1">
        <name>FAD</name>
        <dbReference type="ChEBI" id="CHEBI:57692"/>
    </cofactor>
</comment>
<evidence type="ECO:0000256" key="4">
    <source>
        <dbReference type="ARBA" id="ARBA00023002"/>
    </source>
</evidence>
<dbReference type="EMBL" id="FNVB01000002">
    <property type="protein sequence ID" value="SEG14006.1"/>
    <property type="molecule type" value="Genomic_DNA"/>
</dbReference>
<dbReference type="InterPro" id="IPR027477">
    <property type="entry name" value="Succ_DH/fumarate_Rdtase_cat_sf"/>
</dbReference>
<dbReference type="EMBL" id="FOME01000011">
    <property type="protein sequence ID" value="SFE39302.1"/>
    <property type="molecule type" value="Genomic_DNA"/>
</dbReference>
<evidence type="ECO:0000259" key="5">
    <source>
        <dbReference type="Pfam" id="PF00890"/>
    </source>
</evidence>
<keyword evidence="8" id="KW-1185">Reference proteome</keyword>
<dbReference type="RefSeq" id="WP_093356361.1">
    <property type="nucleotide sequence ID" value="NZ_FNVB01000002.1"/>
</dbReference>
<dbReference type="InterPro" id="IPR036188">
    <property type="entry name" value="FAD/NAD-bd_sf"/>
</dbReference>
<evidence type="ECO:0000256" key="3">
    <source>
        <dbReference type="ARBA" id="ARBA00022827"/>
    </source>
</evidence>
<dbReference type="Gene3D" id="3.50.50.60">
    <property type="entry name" value="FAD/NAD(P)-binding domain"/>
    <property type="match status" value="1"/>
</dbReference>
<gene>
    <name evidence="6" type="ORF">SAMN02982929_01606</name>
    <name evidence="7" type="ORF">SAMN05216506_11118</name>
</gene>
<dbReference type="SUPFAM" id="SSF51905">
    <property type="entry name" value="FAD/NAD(P)-binding domain"/>
    <property type="match status" value="1"/>
</dbReference>
<evidence type="ECO:0000313" key="7">
    <source>
        <dbReference type="EMBL" id="SFE39302.1"/>
    </source>
</evidence>
<name>A0A1H5XRX5_9PSEU</name>
<protein>
    <submittedName>
        <fullName evidence="6">Tricarballylate dehydrogenase</fullName>
    </submittedName>
</protein>
<evidence type="ECO:0000256" key="1">
    <source>
        <dbReference type="ARBA" id="ARBA00001974"/>
    </source>
</evidence>